<organism evidence="2 3">
    <name type="scientific">Prochlorococcus marinus (strain MIT 9215)</name>
    <dbReference type="NCBI Taxonomy" id="93060"/>
    <lineage>
        <taxon>Bacteria</taxon>
        <taxon>Bacillati</taxon>
        <taxon>Cyanobacteriota</taxon>
        <taxon>Cyanophyceae</taxon>
        <taxon>Synechococcales</taxon>
        <taxon>Prochlorococcaceae</taxon>
        <taxon>Prochlorococcus</taxon>
    </lineage>
</organism>
<gene>
    <name evidence="2" type="ordered locus">P9215_14431</name>
</gene>
<reference evidence="2 3" key="1">
    <citation type="journal article" date="2007" name="PLoS Genet.">
        <title>Patterns and implications of gene gain and loss in the evolution of Prochlorococcus.</title>
        <authorList>
            <person name="Kettler G.C."/>
            <person name="Martiny A.C."/>
            <person name="Huang K."/>
            <person name="Zucker J."/>
            <person name="Coleman M.L."/>
            <person name="Rodrigue S."/>
            <person name="Chen F."/>
            <person name="Lapidus A."/>
            <person name="Ferriera S."/>
            <person name="Johnson J."/>
            <person name="Steglich C."/>
            <person name="Church G.M."/>
            <person name="Richardson P."/>
            <person name="Chisholm S.W."/>
        </authorList>
    </citation>
    <scope>NUCLEOTIDE SEQUENCE [LARGE SCALE GENOMIC DNA]</scope>
    <source>
        <strain evidence="2 3">MIT 9215</strain>
    </source>
</reference>
<dbReference type="EMBL" id="CP000825">
    <property type="protein sequence ID" value="ABV51056.1"/>
    <property type="molecule type" value="Genomic_DNA"/>
</dbReference>
<dbReference type="Pfam" id="PF04321">
    <property type="entry name" value="RmlD_sub_bind"/>
    <property type="match status" value="1"/>
</dbReference>
<name>A8G625_PROM2</name>
<dbReference type="Gene3D" id="3.40.50.720">
    <property type="entry name" value="NAD(P)-binding Rossmann-like Domain"/>
    <property type="match status" value="1"/>
</dbReference>
<evidence type="ECO:0000313" key="3">
    <source>
        <dbReference type="Proteomes" id="UP000002014"/>
    </source>
</evidence>
<dbReference type="InterPro" id="IPR029903">
    <property type="entry name" value="RmlD-like-bd"/>
</dbReference>
<evidence type="ECO:0000259" key="1">
    <source>
        <dbReference type="Pfam" id="PF04321"/>
    </source>
</evidence>
<dbReference type="RefSeq" id="WP_012008104.1">
    <property type="nucleotide sequence ID" value="NC_009840.1"/>
</dbReference>
<dbReference type="HOGENOM" id="CLU_2956966_0_0_3"/>
<protein>
    <recommendedName>
        <fullName evidence="1">RmlD-like substrate binding domain-containing protein</fullName>
    </recommendedName>
</protein>
<evidence type="ECO:0000313" key="2">
    <source>
        <dbReference type="EMBL" id="ABV51056.1"/>
    </source>
</evidence>
<dbReference type="InterPro" id="IPR036291">
    <property type="entry name" value="NAD(P)-bd_dom_sf"/>
</dbReference>
<dbReference type="Proteomes" id="UP000002014">
    <property type="component" value="Chromosome"/>
</dbReference>
<dbReference type="STRING" id="93060.P9215_14431"/>
<accession>A8G625</accession>
<dbReference type="AlphaFoldDB" id="A8G625"/>
<proteinExistence type="predicted"/>
<dbReference type="KEGG" id="pmh:P9215_14431"/>
<feature type="domain" description="RmlD-like substrate binding" evidence="1">
    <location>
        <begin position="1"/>
        <end position="59"/>
    </location>
</feature>
<sequence>MKVIITDITGQLGCALKRTKPKEIEIIPCNRNLVDLKEEKSIIKFIEENNPDWFINCAA</sequence>
<dbReference type="SUPFAM" id="SSF51735">
    <property type="entry name" value="NAD(P)-binding Rossmann-fold domains"/>
    <property type="match status" value="1"/>
</dbReference>